<dbReference type="InterPro" id="IPR003772">
    <property type="entry name" value="YceD"/>
</dbReference>
<dbReference type="PANTHER" id="PTHR34374:SF1">
    <property type="entry name" value="LARGE RIBOSOMAL RNA SUBUNIT ACCUMULATION PROTEIN YCED HOMOLOG 1, CHLOROPLASTIC"/>
    <property type="match status" value="1"/>
</dbReference>
<evidence type="ECO:0000313" key="2">
    <source>
        <dbReference type="Proteomes" id="UP001183176"/>
    </source>
</evidence>
<dbReference type="Proteomes" id="UP001183176">
    <property type="component" value="Unassembled WGS sequence"/>
</dbReference>
<dbReference type="Pfam" id="PF02620">
    <property type="entry name" value="YceD"/>
    <property type="match status" value="1"/>
</dbReference>
<comment type="caution">
    <text evidence="1">The sequence shown here is derived from an EMBL/GenBank/DDBJ whole genome shotgun (WGS) entry which is preliminary data.</text>
</comment>
<name>A0ABU2J6N4_9ACTN</name>
<proteinExistence type="predicted"/>
<dbReference type="PANTHER" id="PTHR34374">
    <property type="entry name" value="LARGE RIBOSOMAL RNA SUBUNIT ACCUMULATION PROTEIN YCED HOMOLOG 1, CHLOROPLASTIC"/>
    <property type="match status" value="1"/>
</dbReference>
<keyword evidence="2" id="KW-1185">Reference proteome</keyword>
<protein>
    <submittedName>
        <fullName evidence="1">YceD family protein</fullName>
    </submittedName>
</protein>
<dbReference type="EMBL" id="JAVREH010000001">
    <property type="protein sequence ID" value="MDT0259913.1"/>
    <property type="molecule type" value="Genomic_DNA"/>
</dbReference>
<reference evidence="2" key="1">
    <citation type="submission" date="2023-07" db="EMBL/GenBank/DDBJ databases">
        <title>30 novel species of actinomycetes from the DSMZ collection.</title>
        <authorList>
            <person name="Nouioui I."/>
        </authorList>
    </citation>
    <scope>NUCLEOTIDE SEQUENCE [LARGE SCALE GENOMIC DNA]</scope>
    <source>
        <strain evidence="2">DSM 44399</strain>
    </source>
</reference>
<sequence length="191" mass="20792">MNPRSPFVLDTRELGRRPGLKRDYHRDAEAPAQLGLDMIGVPQGALLDINVRLESVTEGVLATGTVTAPVEGECGRCLSHFTDTSEVEFVELFAYPNSITVETTDEDEVARLEGDYLDLEPVVRDAVVLSLPLTPLCGPDCGGLCPECGERIDDLPADHTHTQLDPRWAALAERFGAQESESPDSTTQSQE</sequence>
<accession>A0ABU2J6N4</accession>
<dbReference type="RefSeq" id="WP_311421072.1">
    <property type="nucleotide sequence ID" value="NZ_JAVREH010000001.1"/>
</dbReference>
<evidence type="ECO:0000313" key="1">
    <source>
        <dbReference type="EMBL" id="MDT0259913.1"/>
    </source>
</evidence>
<gene>
    <name evidence="1" type="ORF">RM423_00740</name>
</gene>
<organism evidence="1 2">
    <name type="scientific">Jatrophihabitans lederbergiae</name>
    <dbReference type="NCBI Taxonomy" id="3075547"/>
    <lineage>
        <taxon>Bacteria</taxon>
        <taxon>Bacillati</taxon>
        <taxon>Actinomycetota</taxon>
        <taxon>Actinomycetes</taxon>
        <taxon>Jatrophihabitantales</taxon>
        <taxon>Jatrophihabitantaceae</taxon>
        <taxon>Jatrophihabitans</taxon>
    </lineage>
</organism>